<dbReference type="InterPro" id="IPR006016">
    <property type="entry name" value="UspA"/>
</dbReference>
<dbReference type="Gene3D" id="3.40.50.620">
    <property type="entry name" value="HUPs"/>
    <property type="match status" value="1"/>
</dbReference>
<reference evidence="3" key="1">
    <citation type="submission" date="2017-11" db="EMBL/GenBank/DDBJ databases">
        <authorList>
            <person name="Kajale S.C."/>
            <person name="Sharma A."/>
        </authorList>
    </citation>
    <scope>NUCLEOTIDE SEQUENCE</scope>
    <source>
        <strain evidence="3">LS1_42</strain>
    </source>
</reference>
<dbReference type="CDD" id="cd00293">
    <property type="entry name" value="USP-like"/>
    <property type="match status" value="1"/>
</dbReference>
<dbReference type="SUPFAM" id="SSF52402">
    <property type="entry name" value="Adenine nucleotide alpha hydrolases-like"/>
    <property type="match status" value="1"/>
</dbReference>
<dbReference type="PANTHER" id="PTHR46268:SF24">
    <property type="entry name" value="UNIVERSAL STRESS PROTEIN"/>
    <property type="match status" value="1"/>
</dbReference>
<evidence type="ECO:0000259" key="2">
    <source>
        <dbReference type="Pfam" id="PF00582"/>
    </source>
</evidence>
<gene>
    <name evidence="3" type="ORF">CV102_14735</name>
</gene>
<dbReference type="InterPro" id="IPR014729">
    <property type="entry name" value="Rossmann-like_a/b/a_fold"/>
</dbReference>
<dbReference type="Proteomes" id="UP000766904">
    <property type="component" value="Unassembled WGS sequence"/>
</dbReference>
<dbReference type="InterPro" id="IPR006015">
    <property type="entry name" value="Universal_stress_UspA"/>
</dbReference>
<comment type="caution">
    <text evidence="3">The sequence shown here is derived from an EMBL/GenBank/DDBJ whole genome shotgun (WGS) entry which is preliminary data.</text>
</comment>
<dbReference type="AlphaFoldDB" id="A0A8J8TPN8"/>
<dbReference type="RefSeq" id="WP_148858748.1">
    <property type="nucleotide sequence ID" value="NZ_PHNJ01000007.1"/>
</dbReference>
<proteinExistence type="inferred from homology"/>
<dbReference type="EMBL" id="PHNJ01000007">
    <property type="protein sequence ID" value="TYL37971.1"/>
    <property type="molecule type" value="Genomic_DNA"/>
</dbReference>
<dbReference type="Pfam" id="PF00582">
    <property type="entry name" value="Usp"/>
    <property type="match status" value="1"/>
</dbReference>
<name>A0A8J8TPN8_9EURY</name>
<protein>
    <submittedName>
        <fullName evidence="3">Universal stress protein UspA</fullName>
    </submittedName>
</protein>
<organism evidence="3 4">
    <name type="scientific">Natronococcus pandeyae</name>
    <dbReference type="NCBI Taxonomy" id="2055836"/>
    <lineage>
        <taxon>Archaea</taxon>
        <taxon>Methanobacteriati</taxon>
        <taxon>Methanobacteriota</taxon>
        <taxon>Stenosarchaea group</taxon>
        <taxon>Halobacteria</taxon>
        <taxon>Halobacteriales</taxon>
        <taxon>Natrialbaceae</taxon>
        <taxon>Natronococcus</taxon>
    </lineage>
</organism>
<evidence type="ECO:0000313" key="3">
    <source>
        <dbReference type="EMBL" id="TYL37971.1"/>
    </source>
</evidence>
<evidence type="ECO:0000313" key="4">
    <source>
        <dbReference type="Proteomes" id="UP000766904"/>
    </source>
</evidence>
<dbReference type="PANTHER" id="PTHR46268">
    <property type="entry name" value="STRESS RESPONSE PROTEIN NHAX"/>
    <property type="match status" value="1"/>
</dbReference>
<accession>A0A8J8TPN8</accession>
<dbReference type="OrthoDB" id="105697at2157"/>
<dbReference type="PRINTS" id="PR01438">
    <property type="entry name" value="UNVRSLSTRESS"/>
</dbReference>
<feature type="domain" description="UspA" evidence="2">
    <location>
        <begin position="1"/>
        <end position="141"/>
    </location>
</feature>
<comment type="similarity">
    <text evidence="1">Belongs to the universal stress protein A family.</text>
</comment>
<evidence type="ECO:0000256" key="1">
    <source>
        <dbReference type="ARBA" id="ARBA00008791"/>
    </source>
</evidence>
<sequence>MSDRILVGYDGSPPANSALEFTFEKFPDAEVTALHVINIPEGYWSAFEGPEIRPPVTEKAREHGEEILETAREIAAEHDRELDTDIVTGQPDTQIAERAEDEGFDLTVVGSHGREGISRILLGSVAENVVQRSPTPVIVVR</sequence>
<keyword evidence="4" id="KW-1185">Reference proteome</keyword>